<accession>A0A0F7JRX7</accession>
<reference evidence="1 2" key="1">
    <citation type="journal article" date="2015" name="Genome Announc.">
        <title>Complete Genome Sequence of Sedimenticola thiotaurini Strain SIP-G1, a Polyphosphate- and Polyhydroxyalkanoate-Accumulating Sulfur-Oxidizing Gammaproteobacterium Isolated from Salt Marsh Sediments.</title>
        <authorList>
            <person name="Flood B.E."/>
            <person name="Jones D.S."/>
            <person name="Bailey J.V."/>
        </authorList>
    </citation>
    <scope>NUCLEOTIDE SEQUENCE [LARGE SCALE GENOMIC DNA]</scope>
    <source>
        <strain evidence="1 2">SIP-G1</strain>
    </source>
</reference>
<evidence type="ECO:0008006" key="3">
    <source>
        <dbReference type="Google" id="ProtNLM"/>
    </source>
</evidence>
<evidence type="ECO:0000313" key="2">
    <source>
        <dbReference type="Proteomes" id="UP000034410"/>
    </source>
</evidence>
<sequence length="549" mass="62837">MTKGCSCKETFCFSTHDDIGAAAAEDDTAFLGPCYVDTGDLDVLLNLENSKRVIVGRTGAGKSALMSHILNTEENVISLSPHSLSLNYIANNNVIGFFEEAGVSLSVFYALLWRHILVVELLKAKFHITNENAQKDYTRHIRKLLYKRDKNKEMAVDYLEQWGNKFWLTTEQRMHELTQKIESNLSSSVGSEIPGIDLSVEGARNLSEEQKVQVIHIGKKVVSEIQIRELENIVSVLGEDIFYDTQQRYYILIDGLDEEWVDVRIKYSLIKSLIDSVRRLKKIPAVKILIAMRQDLLEKVIHSSRDLGFQEEKYESLYLRLGWSIPHLKELIDKRVSYLVTRQYTSTPVSWDDIFPARVDKQTTIDYLCERTFYRPRDMIAFVNECVHQAVGNNKITAHTIKRAEEKYSYDRLQSLATEWQIIYPELFEVAQMFYGMKASFKVSDLTVQWFEERYLEVLDNLTDKKGPLANLLDTLYSASGNFNSVRNSLIRDLHVTGLLGIKPGPSSTVNWTHKGGRPISQGQLKPSSLIFVHPMFYRALGIVVVNKT</sequence>
<name>A0A0F7JRX7_9GAMM</name>
<dbReference type="PATRIC" id="fig|1543721.4.peg.294"/>
<dbReference type="InterPro" id="IPR059206">
    <property type="entry name" value="Sll1717-like"/>
</dbReference>
<dbReference type="NCBIfam" id="NF047389">
    <property type="entry name" value="ATPase_Sll1717"/>
    <property type="match status" value="1"/>
</dbReference>
<keyword evidence="2" id="KW-1185">Reference proteome</keyword>
<dbReference type="EMBL" id="CP011412">
    <property type="protein sequence ID" value="AKH19216.1"/>
    <property type="molecule type" value="Genomic_DNA"/>
</dbReference>
<organism evidence="1 2">
    <name type="scientific">Sedimenticola thiotaurini</name>
    <dbReference type="NCBI Taxonomy" id="1543721"/>
    <lineage>
        <taxon>Bacteria</taxon>
        <taxon>Pseudomonadati</taxon>
        <taxon>Pseudomonadota</taxon>
        <taxon>Gammaproteobacteria</taxon>
        <taxon>Chromatiales</taxon>
        <taxon>Sedimenticolaceae</taxon>
        <taxon>Sedimenticola</taxon>
    </lineage>
</organism>
<proteinExistence type="predicted"/>
<dbReference type="RefSeq" id="WP_046858155.1">
    <property type="nucleotide sequence ID" value="NZ_CP011412.1"/>
</dbReference>
<dbReference type="AlphaFoldDB" id="A0A0F7JRX7"/>
<dbReference type="Proteomes" id="UP000034410">
    <property type="component" value="Chromosome"/>
</dbReference>
<gene>
    <name evidence="1" type="ORF">AAY24_01385</name>
</gene>
<dbReference type="KEGG" id="seds:AAY24_01385"/>
<evidence type="ECO:0000313" key="1">
    <source>
        <dbReference type="EMBL" id="AKH19216.1"/>
    </source>
</evidence>
<protein>
    <recommendedName>
        <fullName evidence="3">DNA repair ATPase</fullName>
    </recommendedName>
</protein>